<keyword evidence="2" id="KW-1133">Transmembrane helix</keyword>
<evidence type="ECO:0000256" key="1">
    <source>
        <dbReference type="SAM" id="Coils"/>
    </source>
</evidence>
<dbReference type="AlphaFoldDB" id="F4Q3B5"/>
<dbReference type="RefSeq" id="XP_004356109.1">
    <property type="nucleotide sequence ID" value="XM_004356056.1"/>
</dbReference>
<evidence type="ECO:0008006" key="5">
    <source>
        <dbReference type="Google" id="ProtNLM"/>
    </source>
</evidence>
<dbReference type="KEGG" id="dfa:DFA_08621"/>
<keyword evidence="2" id="KW-0812">Transmembrane</keyword>
<organism evidence="3 4">
    <name type="scientific">Cavenderia fasciculata</name>
    <name type="common">Slime mold</name>
    <name type="synonym">Dictyostelium fasciculatum</name>
    <dbReference type="NCBI Taxonomy" id="261658"/>
    <lineage>
        <taxon>Eukaryota</taxon>
        <taxon>Amoebozoa</taxon>
        <taxon>Evosea</taxon>
        <taxon>Eumycetozoa</taxon>
        <taxon>Dictyostelia</taxon>
        <taxon>Acytosteliales</taxon>
        <taxon>Cavenderiaceae</taxon>
        <taxon>Cavenderia</taxon>
    </lineage>
</organism>
<keyword evidence="2" id="KW-0472">Membrane</keyword>
<proteinExistence type="predicted"/>
<gene>
    <name evidence="3" type="ORF">DFA_08621</name>
</gene>
<reference evidence="4" key="1">
    <citation type="journal article" date="2011" name="Genome Res.">
        <title>Phylogeny-wide analysis of social amoeba genomes highlights ancient origins for complex intercellular communication.</title>
        <authorList>
            <person name="Heidel A.J."/>
            <person name="Lawal H.M."/>
            <person name="Felder M."/>
            <person name="Schilde C."/>
            <person name="Helps N.R."/>
            <person name="Tunggal B."/>
            <person name="Rivero F."/>
            <person name="John U."/>
            <person name="Schleicher M."/>
            <person name="Eichinger L."/>
            <person name="Platzer M."/>
            <person name="Noegel A.A."/>
            <person name="Schaap P."/>
            <person name="Gloeckner G."/>
        </authorList>
    </citation>
    <scope>NUCLEOTIDE SEQUENCE [LARGE SCALE GENOMIC DNA]</scope>
    <source>
        <strain evidence="4">SH3</strain>
    </source>
</reference>
<name>F4Q3B5_CACFS</name>
<evidence type="ECO:0000256" key="2">
    <source>
        <dbReference type="SAM" id="Phobius"/>
    </source>
</evidence>
<dbReference type="EMBL" id="GL883021">
    <property type="protein sequence ID" value="EGG17625.1"/>
    <property type="molecule type" value="Genomic_DNA"/>
</dbReference>
<sequence>MEVNNNNNNNNISQRLLDETVNVLEWLQENQIKTSPIQSLDSPKLLNTFINHALILVNGPTSDILKQVPVLFNEVQSLIRELNKELNEIDELSGQVEDLAKELAKSIQDFQHLARVILPEIKRLTKFNLTFKDILQKDGEIDGSKKVSLSTSLNYLKFLSDKISQKAIETAAISDANLVCVKGIEKEAKSKKQIYKERLESFLATYPKIATALCGLSSGGAILGFCSGEVGLSLLALVSANPIALVLISAGLGGLAVGTLAWMVLNMYNTQNRKALDKITRVLVSIEMIKNINETVKQTCRQVIELDSSIQSNLDDILLSLVDQYYRKHNREVFDELDENTKALIQNLSNIAILQVLDILPQQKSVGTIKKHALITTSH</sequence>
<accession>F4Q3B5</accession>
<feature type="transmembrane region" description="Helical" evidence="2">
    <location>
        <begin position="243"/>
        <end position="265"/>
    </location>
</feature>
<keyword evidence="4" id="KW-1185">Reference proteome</keyword>
<keyword evidence="1" id="KW-0175">Coiled coil</keyword>
<evidence type="ECO:0000313" key="3">
    <source>
        <dbReference type="EMBL" id="EGG17625.1"/>
    </source>
</evidence>
<evidence type="ECO:0000313" key="4">
    <source>
        <dbReference type="Proteomes" id="UP000007797"/>
    </source>
</evidence>
<dbReference type="GeneID" id="14869312"/>
<feature type="transmembrane region" description="Helical" evidence="2">
    <location>
        <begin position="209"/>
        <end position="237"/>
    </location>
</feature>
<dbReference type="Proteomes" id="UP000007797">
    <property type="component" value="Unassembled WGS sequence"/>
</dbReference>
<protein>
    <recommendedName>
        <fullName evidence="5">Transmembrane protein</fullName>
    </recommendedName>
</protein>
<feature type="coiled-coil region" evidence="1">
    <location>
        <begin position="72"/>
        <end position="109"/>
    </location>
</feature>